<dbReference type="NCBIfam" id="NF005748">
    <property type="entry name" value="PRK07572.1"/>
    <property type="match status" value="1"/>
</dbReference>
<name>A0A1C6FUF6_9FIRM</name>
<evidence type="ECO:0000259" key="3">
    <source>
        <dbReference type="Pfam" id="PF07969"/>
    </source>
</evidence>
<gene>
    <name evidence="4" type="primary">codA</name>
    <name evidence="4" type="ORF">SAMEA3545359_00109</name>
</gene>
<dbReference type="GO" id="GO:0035888">
    <property type="term" value="F:isoguanine deaminase activity"/>
    <property type="evidence" value="ECO:0007669"/>
    <property type="project" value="TreeGrafter"/>
</dbReference>
<dbReference type="Gene3D" id="2.30.40.10">
    <property type="entry name" value="Urease, subunit C, domain 1"/>
    <property type="match status" value="1"/>
</dbReference>
<organism evidence="4">
    <name type="scientific">uncultured Anaerotruncus sp</name>
    <dbReference type="NCBI Taxonomy" id="905011"/>
    <lineage>
        <taxon>Bacteria</taxon>
        <taxon>Bacillati</taxon>
        <taxon>Bacillota</taxon>
        <taxon>Clostridia</taxon>
        <taxon>Eubacteriales</taxon>
        <taxon>Oscillospiraceae</taxon>
        <taxon>Anaerotruncus</taxon>
        <taxon>environmental samples</taxon>
    </lineage>
</organism>
<dbReference type="InterPro" id="IPR011059">
    <property type="entry name" value="Metal-dep_hydrolase_composite"/>
</dbReference>
<dbReference type="PANTHER" id="PTHR32027">
    <property type="entry name" value="CYTOSINE DEAMINASE"/>
    <property type="match status" value="1"/>
</dbReference>
<keyword evidence="2 4" id="KW-0378">Hydrolase</keyword>
<dbReference type="NCBIfam" id="NF006685">
    <property type="entry name" value="PRK09230.1"/>
    <property type="match status" value="1"/>
</dbReference>
<reference evidence="4" key="1">
    <citation type="submission" date="2015-09" db="EMBL/GenBank/DDBJ databases">
        <authorList>
            <consortium name="Pathogen Informatics"/>
        </authorList>
    </citation>
    <scope>NUCLEOTIDE SEQUENCE</scope>
    <source>
        <strain evidence="4">2789STDY5834896</strain>
    </source>
</reference>
<dbReference type="CDD" id="cd01293">
    <property type="entry name" value="Bact_CD"/>
    <property type="match status" value="1"/>
</dbReference>
<sequence>MLIKNCLLENAVTPTDIRVQNGLFAEIAPDLQPTPGEEVLDCTGKLVLPPFIESHVHLDTCLTAGDPVWNMSGTLFEGIACWGKRKEKLSPQDVKDRARRACKMYAANGVQHIRTHVDVTEPTLAGMKGMLELKEELRDLIDIQIVAFPQDGILSVPHGKELVEEAVKMGADCVGAIPHFEFTREYAVESVNFCMQLAEKYDKLVDVHCDEIDDEQSRGLEVLACRALESGLSDRVTASHTTAMHSYNNAYCGKLFRLLSMSGINFICNPLVNTHLQGRFDTYPKRRGVTRVKELLANGCNVSMGHDDIFDPWYPLGNGNMRTVVHMGLHVCQMMGYQEIMDSYRLITHNAARTLHLGKDYGIEPGRPASFIVLDAANFYDALNRQSAVLYSYNRGRLLAATQPAKTEVLL</sequence>
<accession>A0A1C6FUF6</accession>
<dbReference type="Gene3D" id="3.20.20.140">
    <property type="entry name" value="Metal-dependent hydrolases"/>
    <property type="match status" value="1"/>
</dbReference>
<keyword evidence="1" id="KW-0479">Metal-binding</keyword>
<dbReference type="AlphaFoldDB" id="A0A1C6FUF6"/>
<dbReference type="PANTHER" id="PTHR32027:SF0">
    <property type="entry name" value="CYTOSINE DEAMINASE"/>
    <property type="match status" value="1"/>
</dbReference>
<evidence type="ECO:0000313" key="4">
    <source>
        <dbReference type="EMBL" id="SCJ36434.1"/>
    </source>
</evidence>
<dbReference type="SUPFAM" id="SSF51338">
    <property type="entry name" value="Composite domain of metallo-dependent hydrolases"/>
    <property type="match status" value="1"/>
</dbReference>
<dbReference type="SUPFAM" id="SSF51556">
    <property type="entry name" value="Metallo-dependent hydrolases"/>
    <property type="match status" value="1"/>
</dbReference>
<dbReference type="GO" id="GO:0004131">
    <property type="term" value="F:cytosine deaminase activity"/>
    <property type="evidence" value="ECO:0007669"/>
    <property type="project" value="UniProtKB-EC"/>
</dbReference>
<dbReference type="EC" id="3.5.4.1" evidence="4"/>
<dbReference type="InterPro" id="IPR052349">
    <property type="entry name" value="Metallo-hydrolase_Enzymes"/>
</dbReference>
<dbReference type="FunFam" id="3.20.20.140:FF:000019">
    <property type="entry name" value="Cytosine deaminase"/>
    <property type="match status" value="1"/>
</dbReference>
<evidence type="ECO:0000256" key="2">
    <source>
        <dbReference type="ARBA" id="ARBA00022801"/>
    </source>
</evidence>
<proteinExistence type="predicted"/>
<dbReference type="GO" id="GO:0006209">
    <property type="term" value="P:cytosine catabolic process"/>
    <property type="evidence" value="ECO:0007669"/>
    <property type="project" value="TreeGrafter"/>
</dbReference>
<dbReference type="InterPro" id="IPR032466">
    <property type="entry name" value="Metal_Hydrolase"/>
</dbReference>
<feature type="domain" description="Amidohydrolase 3" evidence="3">
    <location>
        <begin position="38"/>
        <end position="396"/>
    </location>
</feature>
<dbReference type="Pfam" id="PF07969">
    <property type="entry name" value="Amidohydro_3"/>
    <property type="match status" value="1"/>
</dbReference>
<dbReference type="InterPro" id="IPR013108">
    <property type="entry name" value="Amidohydro_3"/>
</dbReference>
<protein>
    <submittedName>
        <fullName evidence="4">Cytosine deaminase</fullName>
        <ecNumber evidence="4">3.5.4.1</ecNumber>
    </submittedName>
</protein>
<dbReference type="EMBL" id="FMHG01000001">
    <property type="protein sequence ID" value="SCJ36434.1"/>
    <property type="molecule type" value="Genomic_DNA"/>
</dbReference>
<evidence type="ECO:0000256" key="1">
    <source>
        <dbReference type="ARBA" id="ARBA00022723"/>
    </source>
</evidence>
<dbReference type="GO" id="GO:0046872">
    <property type="term" value="F:metal ion binding"/>
    <property type="evidence" value="ECO:0007669"/>
    <property type="project" value="UniProtKB-KW"/>
</dbReference>